<accession>A0A0M6WY32</accession>
<sequence>MSANRYYSLNDYCKEVFGEKVYRLSLSGGMTCPNRDGTLSYGGCAFCSAGGSGDFAADAFLPVSEQFIQARQKIAAKTHCQKFIAYFQSFTNTYAPVDVLRQLYSEAMAPEEIVALSIGTRSDCLPPETLELLSDLNQEKPIWIELGLQSIHAKTLSAMNTHTTVAQFDAAVSKLHALGISVIAHVILGFPGETKEMMKDTVRHVAALPVSGIKLQLLHVLRGTALAEQYQLHPFPMMELDEYSDFVIDCLELLPPDMVVHRLTGDGPRSLLLAPSWSTDKKRILNTIHRRLKERNTRQGEHFYG</sequence>
<keyword evidence="5" id="KW-0408">Iron</keyword>
<dbReference type="InterPro" id="IPR007197">
    <property type="entry name" value="rSAM"/>
</dbReference>
<dbReference type="SMART" id="SM00729">
    <property type="entry name" value="Elp3"/>
    <property type="match status" value="1"/>
</dbReference>
<dbReference type="GO" id="GO:0046872">
    <property type="term" value="F:metal ion binding"/>
    <property type="evidence" value="ECO:0007669"/>
    <property type="project" value="UniProtKB-KW"/>
</dbReference>
<dbReference type="Proteomes" id="UP000049979">
    <property type="component" value="Unassembled WGS sequence"/>
</dbReference>
<keyword evidence="2" id="KW-0004">4Fe-4S</keyword>
<evidence type="ECO:0000313" key="11">
    <source>
        <dbReference type="Proteomes" id="UP000446657"/>
    </source>
</evidence>
<evidence type="ECO:0000259" key="7">
    <source>
        <dbReference type="PROSITE" id="PS51918"/>
    </source>
</evidence>
<dbReference type="PANTHER" id="PTHR11135:SF1">
    <property type="entry name" value="PROTEIN YHCC"/>
    <property type="match status" value="1"/>
</dbReference>
<dbReference type="PROSITE" id="PS51918">
    <property type="entry name" value="RADICAL_SAM"/>
    <property type="match status" value="1"/>
</dbReference>
<protein>
    <submittedName>
        <fullName evidence="8">Putative radical SAM protein</fullName>
    </submittedName>
    <submittedName>
        <fullName evidence="9">TIGR01212 family radical SAM protein</fullName>
    </submittedName>
</protein>
<dbReference type="PANTHER" id="PTHR11135">
    <property type="entry name" value="HISTONE ACETYLTRANSFERASE-RELATED"/>
    <property type="match status" value="1"/>
</dbReference>
<dbReference type="EMBL" id="WNAL01000029">
    <property type="protein sequence ID" value="MTR82584.1"/>
    <property type="molecule type" value="Genomic_DNA"/>
</dbReference>
<reference evidence="10" key="1">
    <citation type="submission" date="2015-05" db="EMBL/GenBank/DDBJ databases">
        <authorList>
            <consortium name="Pathogen Informatics"/>
        </authorList>
    </citation>
    <scope>NUCLEOTIDE SEQUENCE [LARGE SCALE GENOMIC DNA]</scope>
    <source>
        <strain evidence="10">M72</strain>
    </source>
</reference>
<evidence type="ECO:0000313" key="9">
    <source>
        <dbReference type="EMBL" id="MTR82584.1"/>
    </source>
</evidence>
<evidence type="ECO:0000256" key="3">
    <source>
        <dbReference type="ARBA" id="ARBA00022691"/>
    </source>
</evidence>
<dbReference type="SFLD" id="SFLDS00029">
    <property type="entry name" value="Radical_SAM"/>
    <property type="match status" value="1"/>
</dbReference>
<dbReference type="STRING" id="301302.ERS852420_01272"/>
<evidence type="ECO:0000256" key="2">
    <source>
        <dbReference type="ARBA" id="ARBA00022485"/>
    </source>
</evidence>
<reference evidence="9 11" key="3">
    <citation type="journal article" date="2019" name="Nat. Med.">
        <title>A library of human gut bacterial isolates paired with longitudinal multiomics data enables mechanistic microbiome research.</title>
        <authorList>
            <person name="Poyet M."/>
            <person name="Groussin M."/>
            <person name="Gibbons S.M."/>
            <person name="Avila-Pacheco J."/>
            <person name="Jiang X."/>
            <person name="Kearney S.M."/>
            <person name="Perrotta A.R."/>
            <person name="Berdy B."/>
            <person name="Zhao S."/>
            <person name="Lieberman T.D."/>
            <person name="Swanson P.K."/>
            <person name="Smith M."/>
            <person name="Roesemann S."/>
            <person name="Alexander J.E."/>
            <person name="Rich S.A."/>
            <person name="Livny J."/>
            <person name="Vlamakis H."/>
            <person name="Clish C."/>
            <person name="Bullock K."/>
            <person name="Deik A."/>
            <person name="Scott J."/>
            <person name="Pierce K.A."/>
            <person name="Xavier R.J."/>
            <person name="Alm E.J."/>
        </authorList>
    </citation>
    <scope>NUCLEOTIDE SEQUENCE [LARGE SCALE GENOMIC DNA]</scope>
    <source>
        <strain evidence="9 11">BIOML-A1</strain>
    </source>
</reference>
<dbReference type="SUPFAM" id="SSF102114">
    <property type="entry name" value="Radical SAM enzymes"/>
    <property type="match status" value="1"/>
</dbReference>
<dbReference type="Gene3D" id="3.30.750.200">
    <property type="match status" value="1"/>
</dbReference>
<evidence type="ECO:0000313" key="8">
    <source>
        <dbReference type="EMBL" id="CRL41607.1"/>
    </source>
</evidence>
<dbReference type="InterPro" id="IPR006638">
    <property type="entry name" value="Elp3/MiaA/NifB-like_rSAM"/>
</dbReference>
<dbReference type="AlphaFoldDB" id="A0A0M6WY32"/>
<evidence type="ECO:0000256" key="1">
    <source>
        <dbReference type="ARBA" id="ARBA00001966"/>
    </source>
</evidence>
<evidence type="ECO:0000256" key="6">
    <source>
        <dbReference type="ARBA" id="ARBA00023014"/>
    </source>
</evidence>
<dbReference type="SFLD" id="SFLDG01091">
    <property type="entry name" value="uncharacterized_CHP01210-like"/>
    <property type="match status" value="1"/>
</dbReference>
<proteinExistence type="predicted"/>
<keyword evidence="10" id="KW-1185">Reference proteome</keyword>
<dbReference type="GO" id="GO:0051539">
    <property type="term" value="F:4 iron, 4 sulfur cluster binding"/>
    <property type="evidence" value="ECO:0007669"/>
    <property type="project" value="UniProtKB-KW"/>
</dbReference>
<comment type="cofactor">
    <cofactor evidence="1">
        <name>[4Fe-4S] cluster</name>
        <dbReference type="ChEBI" id="CHEBI:49883"/>
    </cofactor>
</comment>
<organism evidence="8 10">
    <name type="scientific">Roseburia faecis</name>
    <dbReference type="NCBI Taxonomy" id="301302"/>
    <lineage>
        <taxon>Bacteria</taxon>
        <taxon>Bacillati</taxon>
        <taxon>Bacillota</taxon>
        <taxon>Clostridia</taxon>
        <taxon>Lachnospirales</taxon>
        <taxon>Lachnospiraceae</taxon>
        <taxon>Roseburia</taxon>
    </lineage>
</organism>
<dbReference type="Pfam" id="PF04055">
    <property type="entry name" value="Radical_SAM"/>
    <property type="match status" value="1"/>
</dbReference>
<keyword evidence="6" id="KW-0411">Iron-sulfur</keyword>
<dbReference type="Proteomes" id="UP000446657">
    <property type="component" value="Unassembled WGS sequence"/>
</dbReference>
<dbReference type="Pfam" id="PF16199">
    <property type="entry name" value="Radical_SAM_C"/>
    <property type="match status" value="1"/>
</dbReference>
<gene>
    <name evidence="9" type="ORF">GMD30_13000</name>
    <name evidence="8" type="ORF">M72_12971</name>
</gene>
<evidence type="ECO:0000256" key="4">
    <source>
        <dbReference type="ARBA" id="ARBA00022723"/>
    </source>
</evidence>
<keyword evidence="4" id="KW-0479">Metal-binding</keyword>
<evidence type="ECO:0000313" key="10">
    <source>
        <dbReference type="Proteomes" id="UP000049979"/>
    </source>
</evidence>
<reference evidence="8" key="2">
    <citation type="submission" date="2015-05" db="EMBL/GenBank/DDBJ databases">
        <authorList>
            <person name="Wang D.B."/>
            <person name="Wang M."/>
        </authorList>
    </citation>
    <scope>NUCLEOTIDE SEQUENCE [LARGE SCALE GENOMIC DNA]</scope>
    <source>
        <strain evidence="8">M72</strain>
    </source>
</reference>
<dbReference type="InterPro" id="IPR039661">
    <property type="entry name" value="ELP3"/>
</dbReference>
<dbReference type="NCBIfam" id="TIGR01212">
    <property type="entry name" value="TIGR01212 family radical SAM protein"/>
    <property type="match status" value="1"/>
</dbReference>
<dbReference type="SFLD" id="SFLDG01086">
    <property type="entry name" value="elongater_protein-like"/>
    <property type="match status" value="1"/>
</dbReference>
<dbReference type="GO" id="GO:0003824">
    <property type="term" value="F:catalytic activity"/>
    <property type="evidence" value="ECO:0007669"/>
    <property type="project" value="InterPro"/>
</dbReference>
<dbReference type="InterPro" id="IPR032432">
    <property type="entry name" value="Radical_SAM_C"/>
</dbReference>
<dbReference type="OrthoDB" id="9801689at2"/>
<dbReference type="InterPro" id="IPR005911">
    <property type="entry name" value="YhcC-like"/>
</dbReference>
<feature type="domain" description="Radical SAM core" evidence="7">
    <location>
        <begin position="16"/>
        <end position="257"/>
    </location>
</feature>
<evidence type="ECO:0000256" key="5">
    <source>
        <dbReference type="ARBA" id="ARBA00023004"/>
    </source>
</evidence>
<name>A0A0M6WY32_9FIRM</name>
<dbReference type="EMBL" id="CVRR01000048">
    <property type="protein sequence ID" value="CRL41607.1"/>
    <property type="molecule type" value="Genomic_DNA"/>
</dbReference>
<dbReference type="RefSeq" id="WP_055068500.1">
    <property type="nucleotide sequence ID" value="NZ_CP173697.1"/>
</dbReference>
<keyword evidence="3" id="KW-0949">S-adenosyl-L-methionine</keyword>
<dbReference type="InterPro" id="IPR058240">
    <property type="entry name" value="rSAM_sf"/>
</dbReference>